<dbReference type="PROSITE" id="PS51819">
    <property type="entry name" value="VOC"/>
    <property type="match status" value="1"/>
</dbReference>
<dbReference type="Proteomes" id="UP001521209">
    <property type="component" value="Unassembled WGS sequence"/>
</dbReference>
<dbReference type="InterPro" id="IPR004360">
    <property type="entry name" value="Glyas_Fos-R_dOase_dom"/>
</dbReference>
<dbReference type="Gene3D" id="3.10.180.10">
    <property type="entry name" value="2,3-Dihydroxybiphenyl 1,2-Dioxygenase, domain 1"/>
    <property type="match status" value="2"/>
</dbReference>
<protein>
    <submittedName>
        <fullName evidence="2">VOC family protein</fullName>
    </submittedName>
</protein>
<dbReference type="InterPro" id="IPR052164">
    <property type="entry name" value="Anthracycline_SecMetBiosynth"/>
</dbReference>
<dbReference type="InterPro" id="IPR029068">
    <property type="entry name" value="Glyas_Bleomycin-R_OHBP_Dase"/>
</dbReference>
<proteinExistence type="predicted"/>
<dbReference type="RefSeq" id="WP_235702519.1">
    <property type="nucleotide sequence ID" value="NZ_JAKGBZ010000001.1"/>
</dbReference>
<dbReference type="Pfam" id="PF00903">
    <property type="entry name" value="Glyoxalase"/>
    <property type="match status" value="1"/>
</dbReference>
<dbReference type="SUPFAM" id="SSF54593">
    <property type="entry name" value="Glyoxalase/Bleomycin resistance protein/Dihydroxybiphenyl dioxygenase"/>
    <property type="match status" value="2"/>
</dbReference>
<comment type="caution">
    <text evidence="2">The sequence shown here is derived from an EMBL/GenBank/DDBJ whole genome shotgun (WGS) entry which is preliminary data.</text>
</comment>
<evidence type="ECO:0000313" key="3">
    <source>
        <dbReference type="Proteomes" id="UP001521209"/>
    </source>
</evidence>
<dbReference type="EMBL" id="JAKGBZ010000001">
    <property type="protein sequence ID" value="MCF3945285.1"/>
    <property type="molecule type" value="Genomic_DNA"/>
</dbReference>
<dbReference type="CDD" id="cd07247">
    <property type="entry name" value="SgaA_N_like"/>
    <property type="match status" value="2"/>
</dbReference>
<accession>A0ABS9DRB4</accession>
<dbReference type="InterPro" id="IPR037523">
    <property type="entry name" value="VOC_core"/>
</dbReference>
<evidence type="ECO:0000313" key="2">
    <source>
        <dbReference type="EMBL" id="MCF3945285.1"/>
    </source>
</evidence>
<organism evidence="2 3">
    <name type="scientific">Acidiphilium iwatense</name>
    <dbReference type="NCBI Taxonomy" id="768198"/>
    <lineage>
        <taxon>Bacteria</taxon>
        <taxon>Pseudomonadati</taxon>
        <taxon>Pseudomonadota</taxon>
        <taxon>Alphaproteobacteria</taxon>
        <taxon>Acetobacterales</taxon>
        <taxon>Acidocellaceae</taxon>
        <taxon>Acidiphilium</taxon>
    </lineage>
</organism>
<feature type="domain" description="VOC" evidence="1">
    <location>
        <begin position="142"/>
        <end position="257"/>
    </location>
</feature>
<evidence type="ECO:0000259" key="1">
    <source>
        <dbReference type="PROSITE" id="PS51819"/>
    </source>
</evidence>
<gene>
    <name evidence="2" type="ORF">L2A60_01120</name>
</gene>
<dbReference type="PANTHER" id="PTHR33993">
    <property type="entry name" value="GLYOXALASE-RELATED"/>
    <property type="match status" value="1"/>
</dbReference>
<dbReference type="PANTHER" id="PTHR33993:SF14">
    <property type="entry name" value="GB|AAF24581.1"/>
    <property type="match status" value="1"/>
</dbReference>
<reference evidence="2 3" key="1">
    <citation type="submission" date="2022-01" db="EMBL/GenBank/DDBJ databases">
        <authorList>
            <person name="Won M."/>
            <person name="Kim S.-J."/>
            <person name="Kwon S.-W."/>
        </authorList>
    </citation>
    <scope>NUCLEOTIDE SEQUENCE [LARGE SCALE GENOMIC DNA]</scope>
    <source>
        <strain evidence="2 3">KCTC 23505</strain>
    </source>
</reference>
<keyword evidence="3" id="KW-1185">Reference proteome</keyword>
<name>A0ABS9DRB4_9PROT</name>
<sequence>MSASSSASVVTSGRFVWYELQTTDTRAAQEFYGSVVGWGTQDGPVPDMAYTILTAGGTPVGGLMDHGTPPGWIGYVGVKNVDEVAGQVARLGGSVHVPPTDIPTVGRFAMVADPQKVVFALFSTAEPGADEPPAPAPGTPGHIGWHELLTTDWQKAVDFYGEMFGWRKDHEFDMGAMGTYQIFSIGGVPAGGMFNKQQAETAPYWRYYFNVEDIDAASARVTAGGGKVVNGPMQVPGGDWIIHGLDPQGADFALVGKRR</sequence>